<evidence type="ECO:0000313" key="4">
    <source>
        <dbReference type="Proteomes" id="UP001530315"/>
    </source>
</evidence>
<feature type="compositionally biased region" description="Low complexity" evidence="1">
    <location>
        <begin position="28"/>
        <end position="38"/>
    </location>
</feature>
<feature type="region of interest" description="Disordered" evidence="1">
    <location>
        <begin position="293"/>
        <end position="318"/>
    </location>
</feature>
<feature type="region of interest" description="Disordered" evidence="1">
    <location>
        <begin position="19"/>
        <end position="114"/>
    </location>
</feature>
<name>A0ABD3NVF1_9STRA</name>
<evidence type="ECO:0000256" key="1">
    <source>
        <dbReference type="SAM" id="MobiDB-lite"/>
    </source>
</evidence>
<keyword evidence="4" id="KW-1185">Reference proteome</keyword>
<sequence length="318" mass="35413">MMWPVILPLLALSSSRGALSFRTPSPPLAASSSSSSSVRGGGPHRRPPPSPALVASRPLSSSTRVIRSSSSDAEGGADNECDCPTTIPPPPPPSDDDGGPAPLQPYLPAFDPKYPVRGPVGGGKFVLDRRGPPSIEELSNDNMLLIVRSECTDLEVNTLVWKCLGYRFDEEAERWDDAEVFPRWRENYPDPPDLIGMRRVYSREVDSPSLKSNQSLVRSIPQENKQSLKTHLKPLGWKGYQYKELTPNKTRRAQCANWLIFYREELFGYTVEELTERRRIKREAEDAAAAEARRIIDEGGEGREAAADEWKPPVKEVF</sequence>
<evidence type="ECO:0008006" key="5">
    <source>
        <dbReference type="Google" id="ProtNLM"/>
    </source>
</evidence>
<accession>A0ABD3NVF1</accession>
<dbReference type="Proteomes" id="UP001530315">
    <property type="component" value="Unassembled WGS sequence"/>
</dbReference>
<gene>
    <name evidence="3" type="ORF">ACHAW5_003651</name>
</gene>
<evidence type="ECO:0000256" key="2">
    <source>
        <dbReference type="SAM" id="SignalP"/>
    </source>
</evidence>
<proteinExistence type="predicted"/>
<dbReference type="EMBL" id="JALLAZ020001152">
    <property type="protein sequence ID" value="KAL3779652.1"/>
    <property type="molecule type" value="Genomic_DNA"/>
</dbReference>
<organism evidence="3 4">
    <name type="scientific">Stephanodiscus triporus</name>
    <dbReference type="NCBI Taxonomy" id="2934178"/>
    <lineage>
        <taxon>Eukaryota</taxon>
        <taxon>Sar</taxon>
        <taxon>Stramenopiles</taxon>
        <taxon>Ochrophyta</taxon>
        <taxon>Bacillariophyta</taxon>
        <taxon>Coscinodiscophyceae</taxon>
        <taxon>Thalassiosirophycidae</taxon>
        <taxon>Stephanodiscales</taxon>
        <taxon>Stephanodiscaceae</taxon>
        <taxon>Stephanodiscus</taxon>
    </lineage>
</organism>
<keyword evidence="2" id="KW-0732">Signal</keyword>
<feature type="signal peptide" evidence="2">
    <location>
        <begin position="1"/>
        <end position="20"/>
    </location>
</feature>
<evidence type="ECO:0000313" key="3">
    <source>
        <dbReference type="EMBL" id="KAL3779652.1"/>
    </source>
</evidence>
<dbReference type="Gene3D" id="1.10.418.90">
    <property type="entry name" value="Protein of unknown function DUF1823"/>
    <property type="match status" value="1"/>
</dbReference>
<feature type="chain" id="PRO_5044860719" description="AP2/ERF domain-containing protein" evidence="2">
    <location>
        <begin position="21"/>
        <end position="318"/>
    </location>
</feature>
<comment type="caution">
    <text evidence="3">The sequence shown here is derived from an EMBL/GenBank/DDBJ whole genome shotgun (WGS) entry which is preliminary data.</text>
</comment>
<protein>
    <recommendedName>
        <fullName evidence="5">AP2/ERF domain-containing protein</fullName>
    </recommendedName>
</protein>
<dbReference type="Pfam" id="PF08853">
    <property type="entry name" value="DUF1823"/>
    <property type="match status" value="1"/>
</dbReference>
<dbReference type="InterPro" id="IPR014952">
    <property type="entry name" value="DUF1823"/>
</dbReference>
<dbReference type="AlphaFoldDB" id="A0ABD3NVF1"/>
<reference evidence="3 4" key="1">
    <citation type="submission" date="2024-10" db="EMBL/GenBank/DDBJ databases">
        <title>Updated reference genomes for cyclostephanoid diatoms.</title>
        <authorList>
            <person name="Roberts W.R."/>
            <person name="Alverson A.J."/>
        </authorList>
    </citation>
    <scope>NUCLEOTIDE SEQUENCE [LARGE SCALE GENOMIC DNA]</scope>
    <source>
        <strain evidence="3 4">AJA276-08</strain>
    </source>
</reference>
<feature type="compositionally biased region" description="Low complexity" evidence="1">
    <location>
        <begin position="60"/>
        <end position="71"/>
    </location>
</feature>